<dbReference type="PIRSF" id="PIRSF000505">
    <property type="entry name" value="EPSPS"/>
    <property type="match status" value="1"/>
</dbReference>
<dbReference type="InterPro" id="IPR001986">
    <property type="entry name" value="Enolpyruvate_Tfrase_dom"/>
</dbReference>
<keyword evidence="7" id="KW-0963">Cytoplasm</keyword>
<evidence type="ECO:0000256" key="4">
    <source>
        <dbReference type="ARBA" id="ARBA00022679"/>
    </source>
</evidence>
<gene>
    <name evidence="7" type="primary">aroA</name>
</gene>
<feature type="binding site" evidence="7">
    <location>
        <position position="20"/>
    </location>
    <ligand>
        <name>3-phosphoshikimate</name>
        <dbReference type="ChEBI" id="CHEBI:145989"/>
    </ligand>
</feature>
<dbReference type="Gene3D" id="3.65.10.10">
    <property type="entry name" value="Enolpyruvate transferase domain"/>
    <property type="match status" value="2"/>
</dbReference>
<dbReference type="UniPathway" id="UPA00053">
    <property type="reaction ID" value="UER00089"/>
</dbReference>
<feature type="binding site" evidence="7">
    <location>
        <position position="374"/>
    </location>
    <ligand>
        <name>phosphoenolpyruvate</name>
        <dbReference type="ChEBI" id="CHEBI:58702"/>
    </ligand>
</feature>
<comment type="similarity">
    <text evidence="2 7">Belongs to the EPSP synthase family.</text>
</comment>
<comment type="caution">
    <text evidence="7">Lacks conserved residue(s) required for the propagation of feature annotation.</text>
</comment>
<dbReference type="SUPFAM" id="SSF55205">
    <property type="entry name" value="EPT/RTPC-like"/>
    <property type="match status" value="1"/>
</dbReference>
<evidence type="ECO:0000256" key="7">
    <source>
        <dbReference type="HAMAP-Rule" id="MF_00210"/>
    </source>
</evidence>
<evidence type="ECO:0000256" key="2">
    <source>
        <dbReference type="ARBA" id="ARBA00009948"/>
    </source>
</evidence>
<feature type="domain" description="Enolpyruvate transferase" evidence="8">
    <location>
        <begin position="7"/>
        <end position="454"/>
    </location>
</feature>
<evidence type="ECO:0000313" key="9">
    <source>
        <dbReference type="EMBL" id="AGS53920.1"/>
    </source>
</evidence>
<comment type="pathway">
    <text evidence="1 7">Metabolic intermediate biosynthesis; chorismate biosynthesis; chorismate from D-erythrose 4-phosphate and phosphoenolpyruvate: step 6/7.</text>
</comment>
<comment type="subcellular location">
    <subcellularLocation>
        <location evidence="7">Cytoplasm</location>
    </subcellularLocation>
</comment>
<feature type="binding site" evidence="7">
    <location>
        <position position="185"/>
    </location>
    <ligand>
        <name>phosphoenolpyruvate</name>
        <dbReference type="ChEBI" id="CHEBI:58702"/>
    </ligand>
</feature>
<feature type="binding site" evidence="7">
    <location>
        <position position="370"/>
    </location>
    <ligand>
        <name>3-phosphoshikimate</name>
        <dbReference type="ChEBI" id="CHEBI:145989"/>
    </ligand>
</feature>
<dbReference type="PROSITE" id="PS00885">
    <property type="entry name" value="EPSP_SYNTHASE_2"/>
    <property type="match status" value="1"/>
</dbReference>
<dbReference type="InterPro" id="IPR006264">
    <property type="entry name" value="EPSP_synthase"/>
</dbReference>
<feature type="binding site" evidence="7">
    <location>
        <position position="343"/>
    </location>
    <ligand>
        <name>3-phosphoshikimate</name>
        <dbReference type="ChEBI" id="CHEBI:145989"/>
    </ligand>
</feature>
<dbReference type="PANTHER" id="PTHR21090">
    <property type="entry name" value="AROM/DEHYDROQUINATE SYNTHASE"/>
    <property type="match status" value="1"/>
</dbReference>
<protein>
    <recommendedName>
        <fullName evidence="7">3-phosphoshikimate 1-carboxyvinyltransferase</fullName>
        <ecNumber evidence="7">2.5.1.19</ecNumber>
    </recommendedName>
    <alternativeName>
        <fullName evidence="7">5-enolpyruvylshikimate-3-phosphate synthase</fullName>
        <shortName evidence="7">EPSP synthase</shortName>
        <shortName evidence="7">EPSPS</shortName>
    </alternativeName>
</protein>
<dbReference type="GO" id="GO:0008652">
    <property type="term" value="P:amino acid biosynthetic process"/>
    <property type="evidence" value="ECO:0007669"/>
    <property type="project" value="UniProtKB-KW"/>
</dbReference>
<evidence type="ECO:0000256" key="3">
    <source>
        <dbReference type="ARBA" id="ARBA00022605"/>
    </source>
</evidence>
<dbReference type="InterPro" id="IPR023193">
    <property type="entry name" value="EPSP_synthase_CS"/>
</dbReference>
<feature type="binding site" evidence="7">
    <location>
        <position position="422"/>
    </location>
    <ligand>
        <name>phosphoenolpyruvate</name>
        <dbReference type="ChEBI" id="CHEBI:58702"/>
    </ligand>
</feature>
<comment type="subunit">
    <text evidence="7">Monomer.</text>
</comment>
<organism evidence="9">
    <name type="scientific">uncultured bacterium contig00087</name>
    <dbReference type="NCBI Taxonomy" id="1181560"/>
    <lineage>
        <taxon>Bacteria</taxon>
        <taxon>environmental samples</taxon>
    </lineage>
</organism>
<evidence type="ECO:0000259" key="8">
    <source>
        <dbReference type="Pfam" id="PF00275"/>
    </source>
</evidence>
<feature type="active site" description="Proton acceptor" evidence="7">
    <location>
        <position position="343"/>
    </location>
</feature>
<dbReference type="GO" id="GO:0009423">
    <property type="term" value="P:chorismate biosynthetic process"/>
    <property type="evidence" value="ECO:0007669"/>
    <property type="project" value="UniProtKB-UniRule"/>
</dbReference>
<dbReference type="EC" id="2.5.1.19" evidence="7"/>
<feature type="binding site" evidence="7">
    <location>
        <position position="20"/>
    </location>
    <ligand>
        <name>phosphoenolpyruvate</name>
        <dbReference type="ChEBI" id="CHEBI:58702"/>
    </ligand>
</feature>
<dbReference type="InterPro" id="IPR013792">
    <property type="entry name" value="RNA3'P_cycl/enolpyr_Trfase_a/b"/>
</dbReference>
<feature type="binding site" evidence="7">
    <location>
        <position position="141"/>
    </location>
    <ligand>
        <name>phosphoenolpyruvate</name>
        <dbReference type="ChEBI" id="CHEBI:58702"/>
    </ligand>
</feature>
<dbReference type="GO" id="GO:0009073">
    <property type="term" value="P:aromatic amino acid family biosynthetic process"/>
    <property type="evidence" value="ECO:0007669"/>
    <property type="project" value="UniProtKB-KW"/>
</dbReference>
<dbReference type="GO" id="GO:0005737">
    <property type="term" value="C:cytoplasm"/>
    <property type="evidence" value="ECO:0007669"/>
    <property type="project" value="UniProtKB-SubCell"/>
</dbReference>
<dbReference type="NCBIfam" id="TIGR01356">
    <property type="entry name" value="aroA"/>
    <property type="match status" value="1"/>
</dbReference>
<evidence type="ECO:0000256" key="6">
    <source>
        <dbReference type="ARBA" id="ARBA00044633"/>
    </source>
</evidence>
<comment type="catalytic activity">
    <reaction evidence="6">
        <text>3-phosphoshikimate + phosphoenolpyruvate = 5-O-(1-carboxyvinyl)-3-phosphoshikimate + phosphate</text>
        <dbReference type="Rhea" id="RHEA:21256"/>
        <dbReference type="ChEBI" id="CHEBI:43474"/>
        <dbReference type="ChEBI" id="CHEBI:57701"/>
        <dbReference type="ChEBI" id="CHEBI:58702"/>
        <dbReference type="ChEBI" id="CHEBI:145989"/>
        <dbReference type="EC" id="2.5.1.19"/>
    </reaction>
    <physiologicalReaction direction="left-to-right" evidence="6">
        <dbReference type="Rhea" id="RHEA:21257"/>
    </physiologicalReaction>
</comment>
<comment type="function">
    <text evidence="7">Catalyzes the transfer of the enolpyruvyl moiety of phosphoenolpyruvate (PEP) to the 5-hydroxyl of shikimate-3-phosphate (S3P) to produce enolpyruvyl shikimate-3-phosphate and inorganic phosphate.</text>
</comment>
<dbReference type="Pfam" id="PF00275">
    <property type="entry name" value="EPSP_synthase"/>
    <property type="match status" value="1"/>
</dbReference>
<proteinExistence type="inferred from homology"/>
<reference evidence="9" key="1">
    <citation type="submission" date="2012-03" db="EMBL/GenBank/DDBJ databases">
        <title>Functional metagenomics reveals considerable lignocellulase gene clusters in the gut microbiome of a wood-feeding higher termite.</title>
        <authorList>
            <person name="Liu N."/>
        </authorList>
    </citation>
    <scope>NUCLEOTIDE SEQUENCE</scope>
</reference>
<dbReference type="InterPro" id="IPR036968">
    <property type="entry name" value="Enolpyruvate_Tfrase_sf"/>
</dbReference>
<feature type="binding site" evidence="7">
    <location>
        <position position="184"/>
    </location>
    <ligand>
        <name>3-phosphoshikimate</name>
        <dbReference type="ChEBI" id="CHEBI:145989"/>
    </ligand>
</feature>
<accession>A0A806KL34</accession>
<feature type="binding site" evidence="7">
    <location>
        <position position="21"/>
    </location>
    <ligand>
        <name>3-phosphoshikimate</name>
        <dbReference type="ChEBI" id="CHEBI:145989"/>
    </ligand>
</feature>
<dbReference type="GO" id="GO:0003866">
    <property type="term" value="F:3-phosphoshikimate 1-carboxyvinyltransferase activity"/>
    <property type="evidence" value="ECO:0007669"/>
    <property type="project" value="UniProtKB-UniRule"/>
</dbReference>
<feature type="binding site" evidence="7">
    <location>
        <position position="113"/>
    </location>
    <ligand>
        <name>phosphoenolpyruvate</name>
        <dbReference type="ChEBI" id="CHEBI:58702"/>
    </ligand>
</feature>
<evidence type="ECO:0000256" key="5">
    <source>
        <dbReference type="ARBA" id="ARBA00023141"/>
    </source>
</evidence>
<keyword evidence="4 7" id="KW-0808">Transferase</keyword>
<feature type="binding site" evidence="7">
    <location>
        <position position="183"/>
    </location>
    <ligand>
        <name>3-phosphoshikimate</name>
        <dbReference type="ChEBI" id="CHEBI:145989"/>
    </ligand>
</feature>
<dbReference type="HAMAP" id="MF_00210">
    <property type="entry name" value="EPSP_synth"/>
    <property type="match status" value="1"/>
</dbReference>
<dbReference type="PANTHER" id="PTHR21090:SF5">
    <property type="entry name" value="PENTAFUNCTIONAL AROM POLYPEPTIDE"/>
    <property type="match status" value="1"/>
</dbReference>
<keyword evidence="3 7" id="KW-0028">Amino-acid biosynthesis</keyword>
<name>A0A806KL34_9BACT</name>
<feature type="binding site" evidence="7">
    <location>
        <position position="25"/>
    </location>
    <ligand>
        <name>3-phosphoshikimate</name>
        <dbReference type="ChEBI" id="CHEBI:145989"/>
    </ligand>
</feature>
<sequence length="460" mass="48460">MNVIINPHQFSGVVRIPASKSHTIRQLLIASLANGVSEINYPLDSLDARSCVSVCRAFGAEVTEYRAVDPAEENPNPAGGKGEKLVKWEVKGNSGFKQKGVTSNIMIDVGNSGTTLYLALAAAGLQAESVEFTGDEQIQRRSAAPLLEALSGLGVQCVSNNGCAPVTVKGPWKGGRVSLPCPTSQYLSALLLASPLAPSGIVTEIDVPLLNERPYVEMTLSYLTAHGIPFKVCFSEDNKESSSYFTVSGGYSWKAFSGSVPGDFSSAAFPAAAAVISGGQVIILGLDPEDTQGDKYFFDILSQMGCDVKWEEKNEEGKAEYALTVSRKSTLRGGTFDLNKTPDLLPAAAVVAAFAHGDTALVNVAHARIKETDRIAVMAEELAKLGVNCTERPDGLIIHGKGAPLLTPHSSLLTINGHGDHRIVMAFAAAALGSPCPIEITGAESAAVTYPGFLSLIKKP</sequence>
<dbReference type="EMBL" id="JQ844261">
    <property type="protein sequence ID" value="AGS53920.1"/>
    <property type="molecule type" value="Genomic_DNA"/>
</dbReference>
<dbReference type="AlphaFoldDB" id="A0A806KL34"/>
<feature type="binding site" evidence="7">
    <location>
        <position position="185"/>
    </location>
    <ligand>
        <name>3-phosphoshikimate</name>
        <dbReference type="ChEBI" id="CHEBI:145989"/>
    </ligand>
</feature>
<keyword evidence="5 7" id="KW-0057">Aromatic amino acid biosynthesis</keyword>
<evidence type="ECO:0000256" key="1">
    <source>
        <dbReference type="ARBA" id="ARBA00004811"/>
    </source>
</evidence>